<comment type="caution">
    <text evidence="3">The sequence shown here is derived from an EMBL/GenBank/DDBJ whole genome shotgun (WGS) entry which is preliminary data.</text>
</comment>
<dbReference type="PANTHER" id="PTHR30487">
    <property type="entry name" value="TYPE 4 PREPILIN-LIKE PROTEINS LEADER PEPTIDE-PROCESSING ENZYME"/>
    <property type="match status" value="1"/>
</dbReference>
<feature type="transmembrane region" description="Helical" evidence="1">
    <location>
        <begin position="75"/>
        <end position="94"/>
    </location>
</feature>
<sequence>MQILYYSYLSILWLIFWSFSSVLIYRWYNKKTWILNWRSECTNCHHKLGFFDLIPVFSYIFSRWKCRHCKAKISFIYPLLEISMWILFLLSWIYLTNYELIISLNYIEIFKLLFFLFVSFVIVTFTFYDILYMEIPDEIMIPAILIIFSILFIISFKSDIGLFNFYKTFDNNILNTPLINWVLWSLVIFLFFYFQILVSDWTWMGWWDLRIAIFMW</sequence>
<evidence type="ECO:0000259" key="2">
    <source>
        <dbReference type="Pfam" id="PF06750"/>
    </source>
</evidence>
<dbReference type="GO" id="GO:0004190">
    <property type="term" value="F:aspartic-type endopeptidase activity"/>
    <property type="evidence" value="ECO:0007669"/>
    <property type="project" value="TreeGrafter"/>
</dbReference>
<dbReference type="PANTHER" id="PTHR30487:SF0">
    <property type="entry name" value="PREPILIN LEADER PEPTIDASE_N-METHYLTRANSFERASE-RELATED"/>
    <property type="match status" value="1"/>
</dbReference>
<feature type="domain" description="Prepilin peptidase A24 N-terminal" evidence="2">
    <location>
        <begin position="14"/>
        <end position="93"/>
    </location>
</feature>
<protein>
    <submittedName>
        <fullName evidence="3">Type 4 prepilin-like protein leader peptide processing enzyme</fullName>
    </submittedName>
</protein>
<accession>K2F645</accession>
<keyword evidence="1" id="KW-1133">Transmembrane helix</keyword>
<reference evidence="3" key="1">
    <citation type="journal article" date="2012" name="Science">
        <title>Fermentation, hydrogen, and sulfur metabolism in multiple uncultivated bacterial phyla.</title>
        <authorList>
            <person name="Wrighton K.C."/>
            <person name="Thomas B.C."/>
            <person name="Sharon I."/>
            <person name="Miller C.S."/>
            <person name="Castelle C.J."/>
            <person name="VerBerkmoes N.C."/>
            <person name="Wilkins M.J."/>
            <person name="Hettich R.L."/>
            <person name="Lipton M.S."/>
            <person name="Williams K.H."/>
            <person name="Long P.E."/>
            <person name="Banfield J.F."/>
        </authorList>
    </citation>
    <scope>NUCLEOTIDE SEQUENCE [LARGE SCALE GENOMIC DNA]</scope>
</reference>
<evidence type="ECO:0000313" key="3">
    <source>
        <dbReference type="EMBL" id="EKE26546.1"/>
    </source>
</evidence>
<keyword evidence="1" id="KW-0472">Membrane</keyword>
<dbReference type="GO" id="GO:0005886">
    <property type="term" value="C:plasma membrane"/>
    <property type="evidence" value="ECO:0007669"/>
    <property type="project" value="TreeGrafter"/>
</dbReference>
<dbReference type="AlphaFoldDB" id="K2F645"/>
<feature type="transmembrane region" description="Helical" evidence="1">
    <location>
        <begin position="178"/>
        <end position="198"/>
    </location>
</feature>
<dbReference type="InterPro" id="IPR050882">
    <property type="entry name" value="Prepilin_peptidase/N-MTase"/>
</dbReference>
<proteinExistence type="predicted"/>
<evidence type="ECO:0000256" key="1">
    <source>
        <dbReference type="SAM" id="Phobius"/>
    </source>
</evidence>
<organism evidence="3">
    <name type="scientific">uncultured bacterium</name>
    <name type="common">gcode 4</name>
    <dbReference type="NCBI Taxonomy" id="1234023"/>
    <lineage>
        <taxon>Bacteria</taxon>
        <taxon>environmental samples</taxon>
    </lineage>
</organism>
<feature type="transmembrane region" description="Helical" evidence="1">
    <location>
        <begin position="6"/>
        <end position="28"/>
    </location>
</feature>
<dbReference type="Pfam" id="PF06750">
    <property type="entry name" value="A24_N_bact"/>
    <property type="match status" value="1"/>
</dbReference>
<dbReference type="InterPro" id="IPR010627">
    <property type="entry name" value="Prepilin_pept_A24_N"/>
</dbReference>
<gene>
    <name evidence="3" type="primary">comC</name>
    <name evidence="3" type="ORF">ACD_4C00246G0003</name>
</gene>
<feature type="transmembrane region" description="Helical" evidence="1">
    <location>
        <begin position="106"/>
        <end position="127"/>
    </location>
</feature>
<keyword evidence="1" id="KW-0812">Transmembrane</keyword>
<dbReference type="GO" id="GO:0006465">
    <property type="term" value="P:signal peptide processing"/>
    <property type="evidence" value="ECO:0007669"/>
    <property type="project" value="TreeGrafter"/>
</dbReference>
<feature type="transmembrane region" description="Helical" evidence="1">
    <location>
        <begin position="139"/>
        <end position="158"/>
    </location>
</feature>
<feature type="non-terminal residue" evidence="3">
    <location>
        <position position="216"/>
    </location>
</feature>
<name>K2F645_9BACT</name>
<dbReference type="EMBL" id="AMFJ01000762">
    <property type="protein sequence ID" value="EKE26546.1"/>
    <property type="molecule type" value="Genomic_DNA"/>
</dbReference>